<keyword evidence="4" id="KW-0479">Metal-binding</keyword>
<dbReference type="Proteomes" id="UP001238540">
    <property type="component" value="Unassembled WGS sequence"/>
</dbReference>
<comment type="cofactor">
    <cofactor evidence="4">
        <name>Mg(2+)</name>
        <dbReference type="ChEBI" id="CHEBI:18420"/>
    </cofactor>
</comment>
<evidence type="ECO:0000256" key="3">
    <source>
        <dbReference type="ARBA" id="ARBA00022840"/>
    </source>
</evidence>
<keyword evidence="3 4" id="KW-0067">ATP-binding</keyword>
<keyword evidence="4" id="KW-0460">Magnesium</keyword>
<name>A0ABT8BQ25_9VIBR</name>
<comment type="similarity">
    <text evidence="1 4">Belongs to the 5-formyltetrahydrofolate cyclo-ligase family.</text>
</comment>
<keyword evidence="5" id="KW-0436">Ligase</keyword>
<dbReference type="InterPro" id="IPR024185">
    <property type="entry name" value="FTHF_cligase-like_sf"/>
</dbReference>
<gene>
    <name evidence="5" type="ORF">QWZ16_00100</name>
    <name evidence="6" type="ORF">QWZ16_14850</name>
</gene>
<accession>A0ABT8BQ25</accession>
<evidence type="ECO:0000313" key="6">
    <source>
        <dbReference type="EMBL" id="MDN3610974.1"/>
    </source>
</evidence>
<reference evidence="5" key="1">
    <citation type="journal article" date="2014" name="Int. J. Syst. Evol. Microbiol.">
        <title>Complete genome of a new Firmicutes species belonging to the dominant human colonic microbiota ('Ruminococcus bicirculans') reveals two chromosomes and a selective capacity to utilize plant glucans.</title>
        <authorList>
            <consortium name="NISC Comparative Sequencing Program"/>
            <person name="Wegmann U."/>
            <person name="Louis P."/>
            <person name="Goesmann A."/>
            <person name="Henrissat B."/>
            <person name="Duncan S.H."/>
            <person name="Flint H.J."/>
        </authorList>
    </citation>
    <scope>NUCLEOTIDE SEQUENCE</scope>
    <source>
        <strain evidence="5">CECT 7398</strain>
    </source>
</reference>
<dbReference type="RefSeq" id="WP_076589964.1">
    <property type="nucleotide sequence ID" value="NZ_JABEYA020000018.1"/>
</dbReference>
<dbReference type="NCBIfam" id="TIGR02727">
    <property type="entry name" value="MTHFS_bact"/>
    <property type="match status" value="1"/>
</dbReference>
<keyword evidence="7" id="KW-1185">Reference proteome</keyword>
<sequence>MILSRTELRALIRNKRLQLTDEEQIFASTSLVSQFSQLPEMSSVQHIALYLSVDGEIDTAPLIDWLWQRGKTIYLPVIHPFSAGHLLFLRYEPHTPLVLNRYKIKEPRLDVTEILPAHKLDIICTPLVAFDHNGHRLGMGGGYYDRTLEPWFKNQSGPKPIGLAHQCQKIDQLPIESWDVPLPKIVTPVELCDWE</sequence>
<dbReference type="PIRSF" id="PIRSF006806">
    <property type="entry name" value="FTHF_cligase"/>
    <property type="match status" value="1"/>
</dbReference>
<evidence type="ECO:0000313" key="7">
    <source>
        <dbReference type="Proteomes" id="UP001238540"/>
    </source>
</evidence>
<evidence type="ECO:0000256" key="1">
    <source>
        <dbReference type="ARBA" id="ARBA00010638"/>
    </source>
</evidence>
<dbReference type="PANTHER" id="PTHR23407:SF1">
    <property type="entry name" value="5-FORMYLTETRAHYDROFOLATE CYCLO-LIGASE"/>
    <property type="match status" value="1"/>
</dbReference>
<protein>
    <recommendedName>
        <fullName evidence="4">5-formyltetrahydrofolate cyclo-ligase</fullName>
        <ecNumber evidence="4">6.3.3.2</ecNumber>
    </recommendedName>
</protein>
<dbReference type="GO" id="GO:0030272">
    <property type="term" value="F:5-formyltetrahydrofolate cyclo-ligase activity"/>
    <property type="evidence" value="ECO:0007669"/>
    <property type="project" value="UniProtKB-EC"/>
</dbReference>
<dbReference type="EC" id="6.3.3.2" evidence="4"/>
<comment type="catalytic activity">
    <reaction evidence="4">
        <text>(6S)-5-formyl-5,6,7,8-tetrahydrofolate + ATP = (6R)-5,10-methenyltetrahydrofolate + ADP + phosphate</text>
        <dbReference type="Rhea" id="RHEA:10488"/>
        <dbReference type="ChEBI" id="CHEBI:30616"/>
        <dbReference type="ChEBI" id="CHEBI:43474"/>
        <dbReference type="ChEBI" id="CHEBI:57455"/>
        <dbReference type="ChEBI" id="CHEBI:57457"/>
        <dbReference type="ChEBI" id="CHEBI:456216"/>
        <dbReference type="EC" id="6.3.3.2"/>
    </reaction>
</comment>
<dbReference type="InterPro" id="IPR037171">
    <property type="entry name" value="NagB/RpiA_transferase-like"/>
</dbReference>
<dbReference type="InterPro" id="IPR002698">
    <property type="entry name" value="FTHF_cligase"/>
</dbReference>
<evidence type="ECO:0000313" key="5">
    <source>
        <dbReference type="EMBL" id="MDN3608200.1"/>
    </source>
</evidence>
<dbReference type="Gene3D" id="3.40.50.10420">
    <property type="entry name" value="NagB/RpiA/CoA transferase-like"/>
    <property type="match status" value="1"/>
</dbReference>
<evidence type="ECO:0000256" key="4">
    <source>
        <dbReference type="RuleBase" id="RU361279"/>
    </source>
</evidence>
<comment type="caution">
    <text evidence="5">The sequence shown here is derived from an EMBL/GenBank/DDBJ whole genome shotgun (WGS) entry which is preliminary data.</text>
</comment>
<reference evidence="7" key="2">
    <citation type="journal article" date="2019" name="Int. J. Syst. Evol. Microbiol.">
        <title>The Global Catalogue of Microorganisms (GCM) 10K type strain sequencing project: providing services to taxonomists for standard genome sequencing and annotation.</title>
        <authorList>
            <consortium name="The Broad Institute Genomics Platform"/>
            <consortium name="The Broad Institute Genome Sequencing Center for Infectious Disease"/>
            <person name="Wu L."/>
            <person name="Ma J."/>
        </authorList>
    </citation>
    <scope>NUCLEOTIDE SEQUENCE [LARGE SCALE GENOMIC DNA]</scope>
    <source>
        <strain evidence="7">CECT 7398</strain>
    </source>
</reference>
<dbReference type="EMBL" id="JAUFQC010000001">
    <property type="protein sequence ID" value="MDN3610974.1"/>
    <property type="molecule type" value="Genomic_DNA"/>
</dbReference>
<organism evidence="5 7">
    <name type="scientific">Vibrio ostreicida</name>
    <dbReference type="NCBI Taxonomy" id="526588"/>
    <lineage>
        <taxon>Bacteria</taxon>
        <taxon>Pseudomonadati</taxon>
        <taxon>Pseudomonadota</taxon>
        <taxon>Gammaproteobacteria</taxon>
        <taxon>Vibrionales</taxon>
        <taxon>Vibrionaceae</taxon>
        <taxon>Vibrio</taxon>
    </lineage>
</organism>
<reference evidence="5" key="3">
    <citation type="submission" date="2023-06" db="EMBL/GenBank/DDBJ databases">
        <authorList>
            <person name="Lucena T."/>
            <person name="Sun Q."/>
        </authorList>
    </citation>
    <scope>NUCLEOTIDE SEQUENCE</scope>
    <source>
        <strain evidence="5">CECT 7398</strain>
    </source>
</reference>
<keyword evidence="2 4" id="KW-0547">Nucleotide-binding</keyword>
<proteinExistence type="inferred from homology"/>
<dbReference type="PANTHER" id="PTHR23407">
    <property type="entry name" value="ATPASE INHIBITOR/5-FORMYLTETRAHYDROFOLATE CYCLO-LIGASE"/>
    <property type="match status" value="1"/>
</dbReference>
<dbReference type="EMBL" id="JAUFQC010000001">
    <property type="protein sequence ID" value="MDN3608200.1"/>
    <property type="molecule type" value="Genomic_DNA"/>
</dbReference>
<evidence type="ECO:0000256" key="2">
    <source>
        <dbReference type="ARBA" id="ARBA00022741"/>
    </source>
</evidence>
<dbReference type="Pfam" id="PF01812">
    <property type="entry name" value="5-FTHF_cyc-lig"/>
    <property type="match status" value="1"/>
</dbReference>
<dbReference type="SUPFAM" id="SSF100950">
    <property type="entry name" value="NagB/RpiA/CoA transferase-like"/>
    <property type="match status" value="1"/>
</dbReference>